<sequence length="1132" mass="115439" precursor="true">MTKQSLSLLAGALLVASGSQILAQTGSTYVSPPSTPYVFIGDLSKLPPGPPRFEGSVEQKETSGGYAIVPPKGVSAPDPLAGISGPRPGNGAPVPFSTPGPNMNGTTGDGPPDANLSVGPNHVIQIVNFAYQIYDKSGNVLVGPTDPQQIWVGAGAPATDQCRIRGRGDTYVNYDALADRWVISELANVAAPPPTDPLKVECIAVSRGPNPVTDGWYAYTFVLANPNDYPKIGVWPDGYYMITQRGYDGGSGALDATVFDRTRMLAGLSATFQRPSTEFTTGHDVIALPADFSGTNAPPSGSPNFYARPYDGDLYGDGADRIEIFQFHVDWAVPANSTFVLSQTLTPASFRSDICNGSGLNQFCVPQPGTGNKVDASSIWPMAPLNYRNFGTHETIVFSHTVNSDGAGTTGVRWYELRRTPPGSGNWVLQQQGTQSSTDGIFRWTGSVAMDKAGNMALGYNVSSDGVSPHPVVFPGVRIVGRLSTDPSGTMTTPEVHLVDGSVSAGGQRWGDYASMRVDPADGCTFWYTTDYNNGSTTRIGAVKFPTCAPTTPPTITKTFNPPTIGVGMFSSLTFTMVNPNAALPLTGVGFTDTLPAGVVVANPNGLSGSCPGGTITAIANSNSVSLSLANLAANTSCNFTVQVVGQTVGLKANSTGPLNSFQATGDPAAANLAVAVPPTISKIFVPSKVIPGGTVNLSFTIANPNNFTSLTGIGFTDNLPAGVIVANPNGATSNCAGTVVAVAGSSSITLANVTLAASASCNLTVAVVGVTEGVKNNTSSAVTSNVGPGNTASATLTVAKPPVTTKSFFWVSAPVNVPVITTFTVTNPNAIITLTGISFTDNLPAHLLVANPAGITGSCGGGVISAVPGSSLVSLTNATLAPGATCTFTLNLVANLAGVYVNTTSVVSSNEAVDGAPGSATFAALDSFQVHTIANVTAPAGATFDPVAGSGYVDITNAGGLGADPFGPGLGNHIGSICVNVYAFSSDEQEVACCSCPVTPNAAQRINASDIVKNTLTGVVPSSITIKLLATIPGNGVNTQAAFTAQTCNPTNMALGATNLAPGLRAWAVTAHTLPTSNTIFGIGESPFSQAPLSQGELTSLTQRCANIIGNGSGAGLCKGCDAGSLGADKH</sequence>
<feature type="domain" description="DUF7933" evidence="3">
    <location>
        <begin position="554"/>
        <end position="675"/>
    </location>
</feature>
<dbReference type="HOGENOM" id="CLU_278847_0_0_0"/>
<evidence type="ECO:0000313" key="4">
    <source>
        <dbReference type="EMBL" id="ABJ87682.1"/>
    </source>
</evidence>
<evidence type="ECO:0000256" key="2">
    <source>
        <dbReference type="SAM" id="SignalP"/>
    </source>
</evidence>
<proteinExistence type="predicted"/>
<dbReference type="InterPro" id="IPR057693">
    <property type="entry name" value="DUF7933"/>
</dbReference>
<keyword evidence="2" id="KW-0732">Signal</keyword>
<evidence type="ECO:0000256" key="1">
    <source>
        <dbReference type="SAM" id="MobiDB-lite"/>
    </source>
</evidence>
<feature type="domain" description="DUF7933" evidence="3">
    <location>
        <begin position="803"/>
        <end position="923"/>
    </location>
</feature>
<dbReference type="EMBL" id="CP000473">
    <property type="protein sequence ID" value="ABJ87682.1"/>
    <property type="molecule type" value="Genomic_DNA"/>
</dbReference>
<feature type="chain" id="PRO_5004163022" evidence="2">
    <location>
        <begin position="24"/>
        <end position="1132"/>
    </location>
</feature>
<dbReference type="Pfam" id="PF25564">
    <property type="entry name" value="DUF7933"/>
    <property type="match status" value="3"/>
</dbReference>
<evidence type="ECO:0000259" key="3">
    <source>
        <dbReference type="Pfam" id="PF25564"/>
    </source>
</evidence>
<accession>Q01RN8</accession>
<name>Q01RN8_SOLUE</name>
<dbReference type="AlphaFoldDB" id="Q01RN8"/>
<reference evidence="4" key="1">
    <citation type="submission" date="2006-10" db="EMBL/GenBank/DDBJ databases">
        <title>Complete sequence of Solibacter usitatus Ellin6076.</title>
        <authorList>
            <consortium name="US DOE Joint Genome Institute"/>
            <person name="Copeland A."/>
            <person name="Lucas S."/>
            <person name="Lapidus A."/>
            <person name="Barry K."/>
            <person name="Detter J.C."/>
            <person name="Glavina del Rio T."/>
            <person name="Hammon N."/>
            <person name="Israni S."/>
            <person name="Dalin E."/>
            <person name="Tice H."/>
            <person name="Pitluck S."/>
            <person name="Thompson L.S."/>
            <person name="Brettin T."/>
            <person name="Bruce D."/>
            <person name="Han C."/>
            <person name="Tapia R."/>
            <person name="Gilna P."/>
            <person name="Schmutz J."/>
            <person name="Larimer F."/>
            <person name="Land M."/>
            <person name="Hauser L."/>
            <person name="Kyrpides N."/>
            <person name="Mikhailova N."/>
            <person name="Janssen P.H."/>
            <person name="Kuske C.R."/>
            <person name="Richardson P."/>
        </authorList>
    </citation>
    <scope>NUCLEOTIDE SEQUENCE</scope>
    <source>
        <strain evidence="4">Ellin6076</strain>
    </source>
</reference>
<feature type="domain" description="DUF7933" evidence="3">
    <location>
        <begin position="679"/>
        <end position="799"/>
    </location>
</feature>
<dbReference type="eggNOG" id="COG3055">
    <property type="taxonomic scope" value="Bacteria"/>
</dbReference>
<feature type="region of interest" description="Disordered" evidence="1">
    <location>
        <begin position="82"/>
        <end position="115"/>
    </location>
</feature>
<dbReference type="eggNOG" id="COG1361">
    <property type="taxonomic scope" value="Bacteria"/>
</dbReference>
<dbReference type="InParanoid" id="Q01RN8"/>
<dbReference type="KEGG" id="sus:Acid_6762"/>
<organism evidence="4">
    <name type="scientific">Solibacter usitatus (strain Ellin6076)</name>
    <dbReference type="NCBI Taxonomy" id="234267"/>
    <lineage>
        <taxon>Bacteria</taxon>
        <taxon>Pseudomonadati</taxon>
        <taxon>Acidobacteriota</taxon>
        <taxon>Terriglobia</taxon>
        <taxon>Bryobacterales</taxon>
        <taxon>Solibacteraceae</taxon>
        <taxon>Candidatus Solibacter</taxon>
    </lineage>
</organism>
<gene>
    <name evidence="4" type="ordered locus">Acid_6762</name>
</gene>
<feature type="signal peptide" evidence="2">
    <location>
        <begin position="1"/>
        <end position="23"/>
    </location>
</feature>
<protein>
    <submittedName>
        <fullName evidence="4">Conserved repeat domain</fullName>
    </submittedName>
</protein>
<dbReference type="STRING" id="234267.Acid_6762"/>